<evidence type="ECO:0000313" key="2">
    <source>
        <dbReference type="EMBL" id="RZU13646.1"/>
    </source>
</evidence>
<sequence>MKRRIAALAGGAALVAAAVVPTNAQAAGDSAAAMCQVWLGSVTTTGMQRSLTVTATVPPTIGQGQSLAVYQPGQVRLSARQTSEPGPGGDDRYGYVVIGDGLYYSSYRTDMVGGLDPSNPPGLGRIGGGWTNFTAIELADYASYPDGKIYHTVLYGLRNDGVLFRWNQVRGGLRASGSYPGFASVKSMALIAKTPTYDTFLANTRGGALYTIRIPLTSPMKPIVTPVRTRTWQGFETLWAMACGKNGTLLLGIDKDTKTANLYAVGHANGTATVIQSRGAVPGTFDDPVYFRWVPISLFDGANGD</sequence>
<evidence type="ECO:0000313" key="3">
    <source>
        <dbReference type="Proteomes" id="UP000292027"/>
    </source>
</evidence>
<name>A0A4V6MF22_9ACTN</name>
<dbReference type="Proteomes" id="UP000292027">
    <property type="component" value="Unassembled WGS sequence"/>
</dbReference>
<organism evidence="2 3">
    <name type="scientific">Kribbella rubisoli</name>
    <dbReference type="NCBI Taxonomy" id="3075929"/>
    <lineage>
        <taxon>Bacteria</taxon>
        <taxon>Bacillati</taxon>
        <taxon>Actinomycetota</taxon>
        <taxon>Actinomycetes</taxon>
        <taxon>Propionibacteriales</taxon>
        <taxon>Kribbellaceae</taxon>
        <taxon>Kribbella</taxon>
    </lineage>
</organism>
<proteinExistence type="predicted"/>
<gene>
    <name evidence="2" type="ORF">EV645_4497</name>
</gene>
<protein>
    <submittedName>
        <fullName evidence="2">Uncharacterized protein</fullName>
    </submittedName>
</protein>
<comment type="caution">
    <text evidence="2">The sequence shown here is derived from an EMBL/GenBank/DDBJ whole genome shotgun (WGS) entry which is preliminary data.</text>
</comment>
<dbReference type="AlphaFoldDB" id="A0A4V6MF22"/>
<dbReference type="RefSeq" id="WP_130445886.1">
    <property type="nucleotide sequence ID" value="NZ_SHKR01000013.1"/>
</dbReference>
<dbReference type="EMBL" id="SHKR01000013">
    <property type="protein sequence ID" value="RZU13646.1"/>
    <property type="molecule type" value="Genomic_DNA"/>
</dbReference>
<accession>A0A4V6MF22</accession>
<reference evidence="2 3" key="1">
    <citation type="journal article" date="2015" name="Stand. Genomic Sci.">
        <title>Genomic Encyclopedia of Bacterial and Archaeal Type Strains, Phase III: the genomes of soil and plant-associated and newly described type strains.</title>
        <authorList>
            <person name="Whitman W.B."/>
            <person name="Woyke T."/>
            <person name="Klenk H.P."/>
            <person name="Zhou Y."/>
            <person name="Lilburn T.G."/>
            <person name="Beck B.J."/>
            <person name="De Vos P."/>
            <person name="Vandamme P."/>
            <person name="Eisen J.A."/>
            <person name="Garrity G."/>
            <person name="Hugenholtz P."/>
            <person name="Kyrpides N.C."/>
        </authorList>
    </citation>
    <scope>NUCLEOTIDE SEQUENCE [LARGE SCALE GENOMIC DNA]</scope>
    <source>
        <strain evidence="2 3">VKM Ac-2540</strain>
    </source>
</reference>
<keyword evidence="3" id="KW-1185">Reference proteome</keyword>
<evidence type="ECO:0000256" key="1">
    <source>
        <dbReference type="SAM" id="SignalP"/>
    </source>
</evidence>
<keyword evidence="1" id="KW-0732">Signal</keyword>
<feature type="chain" id="PRO_5020184397" evidence="1">
    <location>
        <begin position="27"/>
        <end position="305"/>
    </location>
</feature>
<dbReference type="OrthoDB" id="5178952at2"/>
<feature type="signal peptide" evidence="1">
    <location>
        <begin position="1"/>
        <end position="26"/>
    </location>
</feature>